<name>A0ABQ2DQF8_9MICC</name>
<comment type="caution">
    <text evidence="2">The sequence shown here is derived from an EMBL/GenBank/DDBJ whole genome shotgun (WGS) entry which is preliminary data.</text>
</comment>
<evidence type="ECO:0000313" key="3">
    <source>
        <dbReference type="Proteomes" id="UP000606115"/>
    </source>
</evidence>
<protein>
    <recommendedName>
        <fullName evidence="1">Bacterial bifunctional deaminase-reductase C-terminal domain-containing protein</fullName>
    </recommendedName>
</protein>
<dbReference type="InterPro" id="IPR024072">
    <property type="entry name" value="DHFR-like_dom_sf"/>
</dbReference>
<dbReference type="Pfam" id="PF01872">
    <property type="entry name" value="RibD_C"/>
    <property type="match status" value="1"/>
</dbReference>
<organism evidence="2 3">
    <name type="scientific">Glutamicibacter ardleyensis</name>
    <dbReference type="NCBI Taxonomy" id="225894"/>
    <lineage>
        <taxon>Bacteria</taxon>
        <taxon>Bacillati</taxon>
        <taxon>Actinomycetota</taxon>
        <taxon>Actinomycetes</taxon>
        <taxon>Micrococcales</taxon>
        <taxon>Micrococcaceae</taxon>
        <taxon>Glutamicibacter</taxon>
    </lineage>
</organism>
<reference evidence="3" key="1">
    <citation type="journal article" date="2019" name="Int. J. Syst. Evol. Microbiol.">
        <title>The Global Catalogue of Microorganisms (GCM) 10K type strain sequencing project: providing services to taxonomists for standard genome sequencing and annotation.</title>
        <authorList>
            <consortium name="The Broad Institute Genomics Platform"/>
            <consortium name="The Broad Institute Genome Sequencing Center for Infectious Disease"/>
            <person name="Wu L."/>
            <person name="Ma J."/>
        </authorList>
    </citation>
    <scope>NUCLEOTIDE SEQUENCE [LARGE SCALE GENOMIC DNA]</scope>
    <source>
        <strain evidence="3">CGMCC 1.3685</strain>
    </source>
</reference>
<accession>A0ABQ2DQF8</accession>
<dbReference type="RefSeq" id="WP_096257799.1">
    <property type="nucleotide sequence ID" value="NZ_BMKX01000006.1"/>
</dbReference>
<evidence type="ECO:0000313" key="2">
    <source>
        <dbReference type="EMBL" id="GGJ65585.1"/>
    </source>
</evidence>
<dbReference type="Gene3D" id="3.40.430.10">
    <property type="entry name" value="Dihydrofolate Reductase, subunit A"/>
    <property type="match status" value="1"/>
</dbReference>
<gene>
    <name evidence="2" type="ORF">GCM10007173_25630</name>
</gene>
<dbReference type="Proteomes" id="UP000606115">
    <property type="component" value="Unassembled WGS sequence"/>
</dbReference>
<dbReference type="SUPFAM" id="SSF53597">
    <property type="entry name" value="Dihydrofolate reductase-like"/>
    <property type="match status" value="1"/>
</dbReference>
<evidence type="ECO:0000259" key="1">
    <source>
        <dbReference type="Pfam" id="PF01872"/>
    </source>
</evidence>
<dbReference type="InterPro" id="IPR002734">
    <property type="entry name" value="RibDG_C"/>
</dbReference>
<proteinExistence type="predicted"/>
<feature type="domain" description="Bacterial bifunctional deaminase-reductase C-terminal" evidence="1">
    <location>
        <begin position="101"/>
        <end position="173"/>
    </location>
</feature>
<dbReference type="EMBL" id="BMKX01000006">
    <property type="protein sequence ID" value="GGJ65585.1"/>
    <property type="molecule type" value="Genomic_DNA"/>
</dbReference>
<sequence length="186" mass="20612">MSEIIFDAAVTLNGFLADENHSLQWLFDVPGAEKPDPELLPKNIGVHVEGANTYQWMLEHENLIDEPEKWQQFYPNITTFVFTHRNLPVPEGADVRFVSGALRDHLPTIREVAGDKNIWVLGGGELLGQFLDINALDRLALTIAPAALASGAPLLPRTLGSERLELIEARQAGPFARLVYQVLTAH</sequence>
<dbReference type="PANTHER" id="PTHR38011:SF11">
    <property type="entry name" value="2,5-DIAMINO-6-RIBOSYLAMINO-4(3H)-PYRIMIDINONE 5'-PHOSPHATE REDUCTASE"/>
    <property type="match status" value="1"/>
</dbReference>
<dbReference type="GeneID" id="303304914"/>
<dbReference type="InterPro" id="IPR050765">
    <property type="entry name" value="Riboflavin_Biosynth_HTPR"/>
</dbReference>
<dbReference type="PANTHER" id="PTHR38011">
    <property type="entry name" value="DIHYDROFOLATE REDUCTASE FAMILY PROTEIN (AFU_ORTHOLOGUE AFUA_8G06820)"/>
    <property type="match status" value="1"/>
</dbReference>
<keyword evidence="3" id="KW-1185">Reference proteome</keyword>